<accession>A0ABR0DNN3</accession>
<feature type="domain" description="NAC" evidence="5">
    <location>
        <begin position="16"/>
        <end position="166"/>
    </location>
</feature>
<proteinExistence type="predicted"/>
<keyword evidence="1" id="KW-0805">Transcription regulation</keyword>
<keyword evidence="3" id="KW-0804">Transcription</keyword>
<evidence type="ECO:0000256" key="3">
    <source>
        <dbReference type="ARBA" id="ARBA00023163"/>
    </source>
</evidence>
<dbReference type="PANTHER" id="PTHR31744:SF210">
    <property type="entry name" value="NAC DOMAIN-CONTAINING PROTEIN 86-LIKE"/>
    <property type="match status" value="1"/>
</dbReference>
<dbReference type="InterPro" id="IPR036093">
    <property type="entry name" value="NAC_dom_sf"/>
</dbReference>
<keyword evidence="4" id="KW-0539">Nucleus</keyword>
<dbReference type="Pfam" id="PF02365">
    <property type="entry name" value="NAM"/>
    <property type="match status" value="1"/>
</dbReference>
<evidence type="ECO:0000313" key="7">
    <source>
        <dbReference type="Proteomes" id="UP001291926"/>
    </source>
</evidence>
<comment type="caution">
    <text evidence="6">The sequence shown here is derived from an EMBL/GenBank/DDBJ whole genome shotgun (WGS) entry which is preliminary data.</text>
</comment>
<evidence type="ECO:0000256" key="4">
    <source>
        <dbReference type="ARBA" id="ARBA00023242"/>
    </source>
</evidence>
<protein>
    <recommendedName>
        <fullName evidence="5">NAC domain-containing protein</fullName>
    </recommendedName>
</protein>
<dbReference type="PROSITE" id="PS51005">
    <property type="entry name" value="NAC"/>
    <property type="match status" value="1"/>
</dbReference>
<dbReference type="PANTHER" id="PTHR31744">
    <property type="entry name" value="PROTEIN CUP-SHAPED COTYLEDON 2-RELATED"/>
    <property type="match status" value="1"/>
</dbReference>
<feature type="non-terminal residue" evidence="6">
    <location>
        <position position="1"/>
    </location>
</feature>
<name>A0ABR0DNN3_9LAMI</name>
<dbReference type="InterPro" id="IPR003441">
    <property type="entry name" value="NAC-dom"/>
</dbReference>
<reference evidence="6 7" key="1">
    <citation type="journal article" date="2023" name="bioRxiv">
        <title>Genome report: Whole genome sequence and annotation of Penstemon davidsonii.</title>
        <authorList>
            <person name="Ostevik K.L."/>
            <person name="Alabady M."/>
            <person name="Zhang M."/>
            <person name="Rausher M.D."/>
        </authorList>
    </citation>
    <scope>NUCLEOTIDE SEQUENCE [LARGE SCALE GENOMIC DNA]</scope>
    <source>
        <strain evidence="6">DNT005</strain>
        <tissue evidence="6">Whole leaf</tissue>
    </source>
</reference>
<evidence type="ECO:0000256" key="2">
    <source>
        <dbReference type="ARBA" id="ARBA00023125"/>
    </source>
</evidence>
<keyword evidence="2" id="KW-0238">DNA-binding</keyword>
<keyword evidence="7" id="KW-1185">Reference proteome</keyword>
<organism evidence="6 7">
    <name type="scientific">Penstemon davidsonii</name>
    <dbReference type="NCBI Taxonomy" id="160366"/>
    <lineage>
        <taxon>Eukaryota</taxon>
        <taxon>Viridiplantae</taxon>
        <taxon>Streptophyta</taxon>
        <taxon>Embryophyta</taxon>
        <taxon>Tracheophyta</taxon>
        <taxon>Spermatophyta</taxon>
        <taxon>Magnoliopsida</taxon>
        <taxon>eudicotyledons</taxon>
        <taxon>Gunneridae</taxon>
        <taxon>Pentapetalae</taxon>
        <taxon>asterids</taxon>
        <taxon>lamiids</taxon>
        <taxon>Lamiales</taxon>
        <taxon>Plantaginaceae</taxon>
        <taxon>Cheloneae</taxon>
        <taxon>Penstemon</taxon>
    </lineage>
</organism>
<dbReference type="Gene3D" id="2.170.150.80">
    <property type="entry name" value="NAC domain"/>
    <property type="match status" value="1"/>
</dbReference>
<evidence type="ECO:0000259" key="5">
    <source>
        <dbReference type="PROSITE" id="PS51005"/>
    </source>
</evidence>
<dbReference type="SUPFAM" id="SSF101941">
    <property type="entry name" value="NAC domain"/>
    <property type="match status" value="1"/>
</dbReference>
<sequence>LIIYIHIHIYMAPVSLPPGFRFHPTDEELVAYYLNRKINGREIELEVIPEVDLYKCEPWDLPGKSLLPSKDLEWYFFSPRDRKYPNGSRTNRATKAGYWKATGKDRKVNSQMRAVGMKKTLVFYRGRAPHGARTDWVMHEYRLDERECEIPSGLQDAYALCRIFKKSLNCPKVGDFYVTSATDRSSSSDLYNHEGLCDQDIHNSEYPMPFPSSSSTAIINITGPSSDHAKCTQYLSDEAFSFNNPYNNCAPVPYSPSKVGIALECARLQHRFSLPPLEVRDYSQTALINDPRMSHSSVFHENTNQPHDIVQEILSVAQTSHDIQNQETWGGVYAPIDDFSFIVDGNQESEINSSKYIMNDIVREEINQKSIEIEEKDEVFRNGRMVENLRWVGNKEIEKEFSDDYKTVEIEHISNLPRDDHDFQGESSNHNFHAITNTEFNDNISVGLVNDNTSHNFLDDGDLDDFSSTPNFEAYEKIEINHGLLISTRQASKIFYHKVVPSKTVQVHLNPAMMQQLPVTKSHFDTIERISLSEKFGTFSRNMINFMTLKMVKSKENKSSKVVVGGNFYGEVVNNYTRPKIFTLTLVLCAIWVHIITPMS</sequence>
<dbReference type="Proteomes" id="UP001291926">
    <property type="component" value="Unassembled WGS sequence"/>
</dbReference>
<dbReference type="EMBL" id="JAYDYQ010001087">
    <property type="protein sequence ID" value="KAK4490438.1"/>
    <property type="molecule type" value="Genomic_DNA"/>
</dbReference>
<evidence type="ECO:0000313" key="6">
    <source>
        <dbReference type="EMBL" id="KAK4490438.1"/>
    </source>
</evidence>
<gene>
    <name evidence="6" type="ORF">RD792_001115</name>
</gene>
<evidence type="ECO:0000256" key="1">
    <source>
        <dbReference type="ARBA" id="ARBA00023015"/>
    </source>
</evidence>